<reference evidence="10" key="1">
    <citation type="submission" date="2014-08" db="EMBL/GenBank/DDBJ databases">
        <title>Comparative genomics of the Paenibacillus odorifer group.</title>
        <authorList>
            <person name="den Bakker H.C."/>
            <person name="Tsai Y.-C.Y.-C."/>
            <person name="Martin N."/>
            <person name="Korlach J."/>
            <person name="Wiedmann M."/>
        </authorList>
    </citation>
    <scope>NUCLEOTIDE SEQUENCE [LARGE SCALE GENOMIC DNA]</scope>
    <source>
        <strain evidence="10">DSM 13188</strain>
    </source>
</reference>
<comment type="subcellular location">
    <subcellularLocation>
        <location evidence="1">Cell membrane</location>
        <topology evidence="1">Multi-pass membrane protein</topology>
    </subcellularLocation>
</comment>
<dbReference type="AlphaFoldDB" id="A0A089L8X7"/>
<comment type="similarity">
    <text evidence="6">Belongs to the ABC-4 integral membrane protein family.</text>
</comment>
<dbReference type="GO" id="GO:0005886">
    <property type="term" value="C:plasma membrane"/>
    <property type="evidence" value="ECO:0007669"/>
    <property type="project" value="UniProtKB-SubCell"/>
</dbReference>
<gene>
    <name evidence="10" type="ORF">PBOR_10235</name>
</gene>
<proteinExistence type="inferred from homology"/>
<dbReference type="InterPro" id="IPR025857">
    <property type="entry name" value="MacB_PCD"/>
</dbReference>
<keyword evidence="4 7" id="KW-1133">Transmembrane helix</keyword>
<dbReference type="EMBL" id="CP009285">
    <property type="protein sequence ID" value="AIQ57267.1"/>
    <property type="molecule type" value="Genomic_DNA"/>
</dbReference>
<keyword evidence="3 7" id="KW-0812">Transmembrane</keyword>
<keyword evidence="2" id="KW-1003">Cell membrane</keyword>
<dbReference type="OrthoDB" id="9770036at2"/>
<organism evidence="10 11">
    <name type="scientific">Paenibacillus borealis</name>
    <dbReference type="NCBI Taxonomy" id="160799"/>
    <lineage>
        <taxon>Bacteria</taxon>
        <taxon>Bacillati</taxon>
        <taxon>Bacillota</taxon>
        <taxon>Bacilli</taxon>
        <taxon>Bacillales</taxon>
        <taxon>Paenibacillaceae</taxon>
        <taxon>Paenibacillus</taxon>
    </lineage>
</organism>
<evidence type="ECO:0000256" key="7">
    <source>
        <dbReference type="SAM" id="Phobius"/>
    </source>
</evidence>
<dbReference type="InterPro" id="IPR050250">
    <property type="entry name" value="Macrolide_Exporter_MacB"/>
</dbReference>
<feature type="transmembrane region" description="Helical" evidence="7">
    <location>
        <begin position="353"/>
        <end position="373"/>
    </location>
</feature>
<dbReference type="HOGENOM" id="CLU_000604_8_0_9"/>
<sequence>MMLYQSMKMAFKSILSSKIRAFLTMLGIIIGVSSVIALVSVGQGTTSQITESLSSLGTNQLTVNIMGRGATTSLTYEEALALGEIEGVENVSPVITGNVTAKNGTENVSVSVEGITPAYEEVQDFHVQSGRFLLEIDTEYRQKVALIGSDTAEDLFGTDNPVGQKVQLNGSSFKIVGLLESKGSTSGGSSDEKILIPISTAERFLQSKGVRSITITTTSNDNVEDVKTELESTLDAKFSGAENSYSVFDSQEMLETVNETSATLSMALGGIAGISLFVGGIGIMNIMIVSVNERTREIGIRKAIGAKKINIMMQFMIESVVLSGTGGLIGVGLGLGASWAVGKYTTMNVATSWNMVLISFTFSLIIGVVFGMIPANKAARMRPIYALRND</sequence>
<dbReference type="GO" id="GO:0022857">
    <property type="term" value="F:transmembrane transporter activity"/>
    <property type="evidence" value="ECO:0007669"/>
    <property type="project" value="TreeGrafter"/>
</dbReference>
<dbReference type="Pfam" id="PF02687">
    <property type="entry name" value="FtsX"/>
    <property type="match status" value="1"/>
</dbReference>
<dbReference type="InterPro" id="IPR003838">
    <property type="entry name" value="ABC3_permease_C"/>
</dbReference>
<name>A0A089L8X7_PAEBO</name>
<dbReference type="RefSeq" id="WP_042211509.1">
    <property type="nucleotide sequence ID" value="NZ_CP009285.1"/>
</dbReference>
<dbReference type="Pfam" id="PF12704">
    <property type="entry name" value="MacB_PCD"/>
    <property type="match status" value="1"/>
</dbReference>
<evidence type="ECO:0000259" key="9">
    <source>
        <dbReference type="Pfam" id="PF12704"/>
    </source>
</evidence>
<evidence type="ECO:0000256" key="5">
    <source>
        <dbReference type="ARBA" id="ARBA00023136"/>
    </source>
</evidence>
<dbReference type="Proteomes" id="UP000029518">
    <property type="component" value="Chromosome"/>
</dbReference>
<evidence type="ECO:0000256" key="3">
    <source>
        <dbReference type="ARBA" id="ARBA00022692"/>
    </source>
</evidence>
<feature type="domain" description="MacB-like periplasmic core" evidence="9">
    <location>
        <begin position="22"/>
        <end position="232"/>
    </location>
</feature>
<evidence type="ECO:0000256" key="1">
    <source>
        <dbReference type="ARBA" id="ARBA00004651"/>
    </source>
</evidence>
<protein>
    <submittedName>
        <fullName evidence="10">ABC transporter permease</fullName>
    </submittedName>
</protein>
<dbReference type="PANTHER" id="PTHR30572:SF4">
    <property type="entry name" value="ABC TRANSPORTER PERMEASE YTRF"/>
    <property type="match status" value="1"/>
</dbReference>
<feature type="transmembrane region" description="Helical" evidence="7">
    <location>
        <begin position="266"/>
        <end position="291"/>
    </location>
</feature>
<feature type="transmembrane region" description="Helical" evidence="7">
    <location>
        <begin position="312"/>
        <end position="341"/>
    </location>
</feature>
<keyword evidence="5 7" id="KW-0472">Membrane</keyword>
<evidence type="ECO:0000259" key="8">
    <source>
        <dbReference type="Pfam" id="PF02687"/>
    </source>
</evidence>
<evidence type="ECO:0000256" key="4">
    <source>
        <dbReference type="ARBA" id="ARBA00022989"/>
    </source>
</evidence>
<accession>A0A089L8X7</accession>
<dbReference type="KEGG" id="pbd:PBOR_10235"/>
<evidence type="ECO:0000256" key="6">
    <source>
        <dbReference type="ARBA" id="ARBA00038076"/>
    </source>
</evidence>
<keyword evidence="11" id="KW-1185">Reference proteome</keyword>
<evidence type="ECO:0000313" key="10">
    <source>
        <dbReference type="EMBL" id="AIQ57267.1"/>
    </source>
</evidence>
<evidence type="ECO:0000256" key="2">
    <source>
        <dbReference type="ARBA" id="ARBA00022475"/>
    </source>
</evidence>
<feature type="domain" description="ABC3 transporter permease C-terminal" evidence="8">
    <location>
        <begin position="271"/>
        <end position="382"/>
    </location>
</feature>
<evidence type="ECO:0000313" key="11">
    <source>
        <dbReference type="Proteomes" id="UP000029518"/>
    </source>
</evidence>
<dbReference type="PANTHER" id="PTHR30572">
    <property type="entry name" value="MEMBRANE COMPONENT OF TRANSPORTER-RELATED"/>
    <property type="match status" value="1"/>
</dbReference>